<evidence type="ECO:0000313" key="2">
    <source>
        <dbReference type="Proteomes" id="UP000029558"/>
    </source>
</evidence>
<organism evidence="1 2">
    <name type="scientific">Piscirickettsia salmonis</name>
    <dbReference type="NCBI Taxonomy" id="1238"/>
    <lineage>
        <taxon>Bacteria</taxon>
        <taxon>Pseudomonadati</taxon>
        <taxon>Pseudomonadota</taxon>
        <taxon>Gammaproteobacteria</taxon>
        <taxon>Thiotrichales</taxon>
        <taxon>Piscirickettsiaceae</taxon>
        <taxon>Piscirickettsia</taxon>
    </lineage>
</organism>
<dbReference type="RefSeq" id="WP_036772195.1">
    <property type="nucleotide sequence ID" value="NZ_CP012508.1"/>
</dbReference>
<proteinExistence type="predicted"/>
<dbReference type="Proteomes" id="UP000029558">
    <property type="component" value="Chromosome"/>
</dbReference>
<sequence>MPKKQKINKFKTTNNISSKKKETLIEKENNNIISDILIYNSNNTNKKFALNKGDMQTYKNEEIIDYDLLKDISSKNSKFENDNVNIYNKKNNLKKELLIEEHKRQNMIKVVRAKEKTMCINHTLNNLTGDHAHEYAITAFEMATEQYKNRFKPLVENTFGTILTTGGYGLIKGISSYMSEGVTMQVTDISNRAINALGYNNYQQTRKFRFDDYLKLLKNKKITPLQFFMRITSHPSNWNNRSFNGILINSCKLINSCINNGFSISDVHYLRSGFSGFSNEECQNIRESVLLNSMSKSKSKSNSNLYSNSQPMLEHQNTINESLKTFNIDNN</sequence>
<accession>A0A1L6T9U2</accession>
<gene>
    <name evidence="1" type="ORF">KU39_773</name>
</gene>
<dbReference type="EMBL" id="CP012508">
    <property type="protein sequence ID" value="ALB21957.1"/>
    <property type="molecule type" value="Genomic_DNA"/>
</dbReference>
<dbReference type="AlphaFoldDB" id="A0A1L6T9U2"/>
<protein>
    <submittedName>
        <fullName evidence="1">Uncharacterized protein</fullName>
    </submittedName>
</protein>
<evidence type="ECO:0000313" key="1">
    <source>
        <dbReference type="EMBL" id="ALB21957.1"/>
    </source>
</evidence>
<dbReference type="OrthoDB" id="9837533at2"/>
<name>A0A1L6T9U2_PISSA</name>
<reference evidence="1 2" key="1">
    <citation type="journal article" date="2014" name="Genome Announc.">
        <title>Comparative Genome Analysis of Two Isolates of the Fish Pathogen Piscirickettsia salmonis from Different Hosts Reveals Major Differences in Virulence-Associated Secretion Systems.</title>
        <authorList>
            <person name="Bohle H."/>
            <person name="Henriquez P."/>
            <person name="Grothusen H."/>
            <person name="Navas E."/>
            <person name="Sandoval A."/>
            <person name="Bustamante F."/>
            <person name="Bustos P."/>
            <person name="Mancilla M."/>
        </authorList>
    </citation>
    <scope>NUCLEOTIDE SEQUENCE [LARGE SCALE GENOMIC DNA]</scope>
    <source>
        <strain evidence="2">B1-32597</strain>
    </source>
</reference>